<dbReference type="SMART" id="SM00433">
    <property type="entry name" value="TOP2c"/>
    <property type="match status" value="1"/>
</dbReference>
<dbReference type="FunFam" id="3.30.230.10:FF:000005">
    <property type="entry name" value="DNA gyrase subunit B"/>
    <property type="match status" value="1"/>
</dbReference>
<dbReference type="InterPro" id="IPR014721">
    <property type="entry name" value="Ribsml_uS5_D2-typ_fold_subgr"/>
</dbReference>
<organism evidence="12 13">
    <name type="scientific">Mesoplasma syrphidae</name>
    <dbReference type="NCBI Taxonomy" id="225999"/>
    <lineage>
        <taxon>Bacteria</taxon>
        <taxon>Bacillati</taxon>
        <taxon>Mycoplasmatota</taxon>
        <taxon>Mollicutes</taxon>
        <taxon>Entomoplasmatales</taxon>
        <taxon>Entomoplasmataceae</taxon>
        <taxon>Mesoplasma</taxon>
    </lineage>
</organism>
<dbReference type="CDD" id="cd16928">
    <property type="entry name" value="HATPase_GyrB-like"/>
    <property type="match status" value="1"/>
</dbReference>
<comment type="similarity">
    <text evidence="2 10">Belongs to the type II topoisomerase GyrB family.</text>
</comment>
<dbReference type="InterPro" id="IPR036890">
    <property type="entry name" value="HATPase_C_sf"/>
</dbReference>
<dbReference type="FunFam" id="3.30.565.10:FF:000002">
    <property type="entry name" value="DNA gyrase subunit B"/>
    <property type="match status" value="1"/>
</dbReference>
<keyword evidence="7 10" id="KW-0799">Topoisomerase</keyword>
<dbReference type="AlphaFoldDB" id="A0A2K9BIL0"/>
<dbReference type="Proteomes" id="UP000233419">
    <property type="component" value="Chromosome"/>
</dbReference>
<comment type="catalytic activity">
    <reaction evidence="1 10">
        <text>ATP-dependent breakage, passage and rejoining of double-stranded DNA.</text>
        <dbReference type="EC" id="5.6.2.2"/>
    </reaction>
</comment>
<evidence type="ECO:0000256" key="9">
    <source>
        <dbReference type="ARBA" id="ARBA00023235"/>
    </source>
</evidence>
<keyword evidence="6 10" id="KW-0460">Magnesium</keyword>
<dbReference type="CDD" id="cd03366">
    <property type="entry name" value="TOPRIM_TopoIIA_GyrB"/>
    <property type="match status" value="1"/>
</dbReference>
<feature type="site" description="Interaction with DNA" evidence="10">
    <location>
        <position position="452"/>
    </location>
</feature>
<protein>
    <recommendedName>
        <fullName evidence="10">DNA gyrase subunit B</fullName>
        <ecNumber evidence="10">5.6.2.2</ecNumber>
    </recommendedName>
</protein>
<feature type="binding site" evidence="10">
    <location>
        <position position="497"/>
    </location>
    <ligand>
        <name>Mg(2+)</name>
        <dbReference type="ChEBI" id="CHEBI:18420"/>
        <label>1</label>
        <note>catalytic</note>
    </ligand>
</feature>
<dbReference type="PANTHER" id="PTHR45866">
    <property type="entry name" value="DNA GYRASE/TOPOISOMERASE SUBUNIT B"/>
    <property type="match status" value="1"/>
</dbReference>
<dbReference type="InterPro" id="IPR013759">
    <property type="entry name" value="Topo_IIA_B_C"/>
</dbReference>
<dbReference type="GO" id="GO:0005524">
    <property type="term" value="F:ATP binding"/>
    <property type="evidence" value="ECO:0007669"/>
    <property type="project" value="UniProtKB-UniRule"/>
</dbReference>
<keyword evidence="4 10" id="KW-0547">Nucleotide-binding</keyword>
<evidence type="ECO:0000256" key="8">
    <source>
        <dbReference type="ARBA" id="ARBA00023125"/>
    </source>
</evidence>
<evidence type="ECO:0000259" key="11">
    <source>
        <dbReference type="PROSITE" id="PS50880"/>
    </source>
</evidence>
<dbReference type="PRINTS" id="PR01159">
    <property type="entry name" value="DNAGYRASEB"/>
</dbReference>
<dbReference type="PANTHER" id="PTHR45866:SF1">
    <property type="entry name" value="DNA GYRASE SUBUNIT B, MITOCHONDRIAL"/>
    <property type="match status" value="1"/>
</dbReference>
<dbReference type="InterPro" id="IPR006171">
    <property type="entry name" value="TOPRIM_dom"/>
</dbReference>
<keyword evidence="10" id="KW-0963">Cytoplasm</keyword>
<dbReference type="Gene3D" id="3.40.50.670">
    <property type="match status" value="1"/>
</dbReference>
<dbReference type="HAMAP" id="MF_01898">
    <property type="entry name" value="GyrB"/>
    <property type="match status" value="1"/>
</dbReference>
<dbReference type="GO" id="GO:0003677">
    <property type="term" value="F:DNA binding"/>
    <property type="evidence" value="ECO:0007669"/>
    <property type="project" value="UniProtKB-KW"/>
</dbReference>
<keyword evidence="3 10" id="KW-0479">Metal-binding</keyword>
<keyword evidence="9 10" id="KW-0413">Isomerase</keyword>
<dbReference type="InterPro" id="IPR034160">
    <property type="entry name" value="TOPRIM_GyrB"/>
</dbReference>
<sequence length="634" mass="70903">MTEHYGAGSIKVLKGLEAVRKRPGMYIGSTSKTGLHHLVWEILDNSIDEAMAGEANTISVVITKEGEVIVEDNGRGIPVGIQEDSGKSALELVFTQLHAGGKFDSDSYKISGGLHGVGASVVNALSLYVDVLVMREGNVYHQIFSEGGTKQSPLEILETTDKRGTIVRFKPDPEIFQETVTFDYETIRNKVKQLSYLNKGIKIHLTDQRIDKAVEYHFPNGILDYVKEKNETKTKINPSVYYIDGKHDDIEVEVALQYNAEYQENLITFVNNINTHEGGSHEDGLRQALTRVINRYSEKVAKGTKSPSKYSWDDIKEGMVCIVSIRHTDPQYEGQTKTKLANPDAKKAVDAVVGDSFEEFLLKSPEDAKSILDKNANAQKARIAAQRAREETRRKSALDTFSLPGKLADCESKDSTIAELYLVEGDSAGGSAKTGRNRKFQAILPLRGKVLNVERVAEARAFANNEIKSIVTAIGTGIKEDLDLSKLRYGKIVIMTDADVDGAHIRTLLLTFFYRYMKDLVKNGNIFIAQPPLYKIESGKKVAYAYSDAELEELKTNEFNSSRYTIQRYKGLGEMDPMQLWETTMDPETRTMLRIDLEDAAVANEVFSDLMGEDPELRKNYIQENAEFVENIDF</sequence>
<dbReference type="SUPFAM" id="SSF54211">
    <property type="entry name" value="Ribosomal protein S5 domain 2-like"/>
    <property type="match status" value="1"/>
</dbReference>
<feature type="site" description="Interaction with DNA" evidence="10">
    <location>
        <position position="449"/>
    </location>
</feature>
<dbReference type="NCBIfam" id="NF004189">
    <property type="entry name" value="PRK05644.1"/>
    <property type="match status" value="1"/>
</dbReference>
<accession>A0A2K9BIL0</accession>
<dbReference type="InterPro" id="IPR013506">
    <property type="entry name" value="Topo_IIA_bsu_dom2"/>
</dbReference>
<evidence type="ECO:0000256" key="2">
    <source>
        <dbReference type="ARBA" id="ARBA00010708"/>
    </source>
</evidence>
<feature type="binding site" evidence="10">
    <location>
        <position position="497"/>
    </location>
    <ligand>
        <name>Mg(2+)</name>
        <dbReference type="ChEBI" id="CHEBI:18420"/>
        <label>2</label>
    </ligand>
</feature>
<feature type="domain" description="Toprim" evidence="11">
    <location>
        <begin position="418"/>
        <end position="532"/>
    </location>
</feature>
<dbReference type="InterPro" id="IPR013760">
    <property type="entry name" value="Topo_IIA-like_dom_sf"/>
</dbReference>
<dbReference type="InterPro" id="IPR000565">
    <property type="entry name" value="Topo_IIA_B"/>
</dbReference>
<dbReference type="Gene3D" id="3.30.230.10">
    <property type="match status" value="1"/>
</dbReference>
<dbReference type="InterPro" id="IPR002288">
    <property type="entry name" value="DNA_gyrase_B_C"/>
</dbReference>
<feature type="binding site" evidence="10">
    <location>
        <position position="424"/>
    </location>
    <ligand>
        <name>Mg(2+)</name>
        <dbReference type="ChEBI" id="CHEBI:18420"/>
        <label>1</label>
        <note>catalytic</note>
    </ligand>
</feature>
<dbReference type="InterPro" id="IPR018522">
    <property type="entry name" value="TopoIIA_CS"/>
</dbReference>
<evidence type="ECO:0000256" key="1">
    <source>
        <dbReference type="ARBA" id="ARBA00000185"/>
    </source>
</evidence>
<keyword evidence="13" id="KW-1185">Reference proteome</keyword>
<dbReference type="PROSITE" id="PS50880">
    <property type="entry name" value="TOPRIM"/>
    <property type="match status" value="1"/>
</dbReference>
<comment type="miscellaneous">
    <text evidence="10">Few gyrases are as efficient as E.coli at forming negative supercoils. Not all organisms have 2 type II topoisomerases; in organisms with a single type II topoisomerase this enzyme also has to decatenate newly replicated chromosomes.</text>
</comment>
<evidence type="ECO:0000256" key="4">
    <source>
        <dbReference type="ARBA" id="ARBA00022741"/>
    </source>
</evidence>
<dbReference type="InterPro" id="IPR020568">
    <property type="entry name" value="Ribosomal_Su5_D2-typ_SF"/>
</dbReference>
<dbReference type="PRINTS" id="PR00418">
    <property type="entry name" value="TPI2FAMILY"/>
</dbReference>
<comment type="subcellular location">
    <subcellularLocation>
        <location evidence="10">Cytoplasm</location>
    </subcellularLocation>
</comment>
<dbReference type="RefSeq" id="WP_027048307.1">
    <property type="nucleotide sequence ID" value="NZ_CP025257.1"/>
</dbReference>
<gene>
    <name evidence="10 12" type="primary">gyrB</name>
    <name evidence="12" type="ORF">CXP39_00040</name>
</gene>
<name>A0A2K9BIL0_9MOLU</name>
<keyword evidence="8" id="KW-0238">DNA-binding</keyword>
<comment type="cofactor">
    <cofactor evidence="10">
        <name>Mg(2+)</name>
        <dbReference type="ChEBI" id="CHEBI:18420"/>
    </cofactor>
    <cofactor evidence="10">
        <name>Mn(2+)</name>
        <dbReference type="ChEBI" id="CHEBI:29035"/>
    </cofactor>
    <cofactor evidence="10">
        <name>Ca(2+)</name>
        <dbReference type="ChEBI" id="CHEBI:29108"/>
    </cofactor>
    <text evidence="10">Binds two Mg(2+) per subunit. The magnesium ions form salt bridges with both the protein and the DNA. Can also accept other divalent metal cations, such as Mn(2+) or Ca(2+).</text>
</comment>
<proteinExistence type="inferred from homology"/>
<dbReference type="GO" id="GO:0005737">
    <property type="term" value="C:cytoplasm"/>
    <property type="evidence" value="ECO:0007669"/>
    <property type="project" value="UniProtKB-SubCell"/>
</dbReference>
<dbReference type="Gene3D" id="3.30.565.10">
    <property type="entry name" value="Histidine kinase-like ATPase, C-terminal domain"/>
    <property type="match status" value="1"/>
</dbReference>
<comment type="function">
    <text evidence="10">A type II topoisomerase that negatively supercoils closed circular double-stranded (ds) DNA in an ATP-dependent manner to modulate DNA topology and maintain chromosomes in an underwound state. Negative supercoiling favors strand separation, and DNA replication, transcription, recombination and repair, all of which involve strand separation. Also able to catalyze the interconversion of other topological isomers of dsDNA rings, including catenanes and knotted rings. Type II topoisomerases break and join 2 DNA strands simultaneously in an ATP-dependent manner.</text>
</comment>
<dbReference type="GO" id="GO:0006265">
    <property type="term" value="P:DNA topological change"/>
    <property type="evidence" value="ECO:0007669"/>
    <property type="project" value="UniProtKB-UniRule"/>
</dbReference>
<keyword evidence="5 10" id="KW-0067">ATP-binding</keyword>
<dbReference type="InterPro" id="IPR011557">
    <property type="entry name" value="GyrB"/>
</dbReference>
<dbReference type="OrthoDB" id="9802808at2"/>
<dbReference type="KEGG" id="msyr:CXP39_00040"/>
<dbReference type="EMBL" id="CP025257">
    <property type="protein sequence ID" value="AUF83201.1"/>
    <property type="molecule type" value="Genomic_DNA"/>
</dbReference>
<dbReference type="SUPFAM" id="SSF56719">
    <property type="entry name" value="Type II DNA topoisomerase"/>
    <property type="match status" value="1"/>
</dbReference>
<dbReference type="Pfam" id="PF00986">
    <property type="entry name" value="DNA_gyraseB_C"/>
    <property type="match status" value="1"/>
</dbReference>
<evidence type="ECO:0000256" key="6">
    <source>
        <dbReference type="ARBA" id="ARBA00022842"/>
    </source>
</evidence>
<dbReference type="GO" id="GO:0034335">
    <property type="term" value="F:DNA negative supercoiling activity"/>
    <property type="evidence" value="ECO:0007669"/>
    <property type="project" value="UniProtKB-ARBA"/>
</dbReference>
<evidence type="ECO:0000313" key="13">
    <source>
        <dbReference type="Proteomes" id="UP000233419"/>
    </source>
</evidence>
<dbReference type="NCBIfam" id="TIGR01059">
    <property type="entry name" value="gyrB"/>
    <property type="match status" value="1"/>
</dbReference>
<dbReference type="Pfam" id="PF00204">
    <property type="entry name" value="DNA_gyraseB"/>
    <property type="match status" value="1"/>
</dbReference>
<evidence type="ECO:0000256" key="10">
    <source>
        <dbReference type="HAMAP-Rule" id="MF_01898"/>
    </source>
</evidence>
<dbReference type="InterPro" id="IPR003594">
    <property type="entry name" value="HATPase_dom"/>
</dbReference>
<dbReference type="FunFam" id="3.40.50.670:FF:000002">
    <property type="entry name" value="DNA gyrase subunit B"/>
    <property type="match status" value="1"/>
</dbReference>
<dbReference type="InterPro" id="IPR001241">
    <property type="entry name" value="Topo_IIA"/>
</dbReference>
<dbReference type="PROSITE" id="PS00177">
    <property type="entry name" value="TOPOISOMERASE_II"/>
    <property type="match status" value="1"/>
</dbReference>
<evidence type="ECO:0000256" key="7">
    <source>
        <dbReference type="ARBA" id="ARBA00023029"/>
    </source>
</evidence>
<reference evidence="12 13" key="1">
    <citation type="submission" date="2017-12" db="EMBL/GenBank/DDBJ databases">
        <title>Mesoplasma syrphidae YJS, Complete Genome.</title>
        <authorList>
            <person name="Knight T.F."/>
            <person name="Citino T."/>
            <person name="Rubinstein R."/>
            <person name="Neuschaefer Z."/>
        </authorList>
    </citation>
    <scope>NUCLEOTIDE SEQUENCE [LARGE SCALE GENOMIC DNA]</scope>
    <source>
        <strain evidence="12 13">YJS</strain>
    </source>
</reference>
<dbReference type="SUPFAM" id="SSF55874">
    <property type="entry name" value="ATPase domain of HSP90 chaperone/DNA topoisomerase II/histidine kinase"/>
    <property type="match status" value="1"/>
</dbReference>
<dbReference type="Pfam" id="PF01751">
    <property type="entry name" value="Toprim"/>
    <property type="match status" value="1"/>
</dbReference>
<dbReference type="EC" id="5.6.2.2" evidence="10"/>
<evidence type="ECO:0000256" key="3">
    <source>
        <dbReference type="ARBA" id="ARBA00022723"/>
    </source>
</evidence>
<dbReference type="GO" id="GO:0006261">
    <property type="term" value="P:DNA-templated DNA replication"/>
    <property type="evidence" value="ECO:0007669"/>
    <property type="project" value="UniProtKB-UniRule"/>
</dbReference>
<evidence type="ECO:0000256" key="5">
    <source>
        <dbReference type="ARBA" id="ARBA00022840"/>
    </source>
</evidence>
<dbReference type="GO" id="GO:0005694">
    <property type="term" value="C:chromosome"/>
    <property type="evidence" value="ECO:0007669"/>
    <property type="project" value="InterPro"/>
</dbReference>
<comment type="subunit">
    <text evidence="10">Heterotetramer, composed of two GyrA and two GyrB chains. In the heterotetramer, GyrA contains the active site tyrosine that forms a transient covalent intermediate with DNA, while GyrB binds cofactors and catalyzes ATP hydrolysis.</text>
</comment>
<evidence type="ECO:0000313" key="12">
    <source>
        <dbReference type="EMBL" id="AUF83201.1"/>
    </source>
</evidence>
<feature type="binding site" evidence="10">
    <location>
        <position position="499"/>
    </location>
    <ligand>
        <name>Mg(2+)</name>
        <dbReference type="ChEBI" id="CHEBI:18420"/>
        <label>2</label>
    </ligand>
</feature>
<dbReference type="Pfam" id="PF02518">
    <property type="entry name" value="HATPase_c"/>
    <property type="match status" value="1"/>
</dbReference>
<dbReference type="SMART" id="SM00387">
    <property type="entry name" value="HATPase_c"/>
    <property type="match status" value="1"/>
</dbReference>
<dbReference type="NCBIfam" id="NF011501">
    <property type="entry name" value="PRK14939.1"/>
    <property type="match status" value="1"/>
</dbReference>
<dbReference type="GO" id="GO:0046872">
    <property type="term" value="F:metal ion binding"/>
    <property type="evidence" value="ECO:0007669"/>
    <property type="project" value="UniProtKB-KW"/>
</dbReference>